<evidence type="ECO:0000259" key="1">
    <source>
        <dbReference type="PROSITE" id="PS51819"/>
    </source>
</evidence>
<evidence type="ECO:0000313" key="3">
    <source>
        <dbReference type="Proteomes" id="UP000199403"/>
    </source>
</evidence>
<dbReference type="EMBL" id="FNZH01000020">
    <property type="protein sequence ID" value="SEJ82394.1"/>
    <property type="molecule type" value="Genomic_DNA"/>
</dbReference>
<dbReference type="InterPro" id="IPR029068">
    <property type="entry name" value="Glyas_Bleomycin-R_OHBP_Dase"/>
</dbReference>
<proteinExistence type="predicted"/>
<dbReference type="PROSITE" id="PS51819">
    <property type="entry name" value="VOC"/>
    <property type="match status" value="1"/>
</dbReference>
<dbReference type="CDD" id="cd06587">
    <property type="entry name" value="VOC"/>
    <property type="match status" value="1"/>
</dbReference>
<reference evidence="3" key="1">
    <citation type="submission" date="2016-10" db="EMBL/GenBank/DDBJ databases">
        <authorList>
            <person name="Varghese N."/>
            <person name="Submissions S."/>
        </authorList>
    </citation>
    <scope>NUCLEOTIDE SEQUENCE [LARGE SCALE GENOMIC DNA]</scope>
    <source>
        <strain evidence="3">IBRC-M 10761</strain>
    </source>
</reference>
<dbReference type="RefSeq" id="WP_317041173.1">
    <property type="nucleotide sequence ID" value="NZ_FNZH01000020.1"/>
</dbReference>
<dbReference type="Proteomes" id="UP000199403">
    <property type="component" value="Unassembled WGS sequence"/>
</dbReference>
<dbReference type="PANTHER" id="PTHR33993:SF5">
    <property type="entry name" value="GLYOXALASE"/>
    <property type="match status" value="1"/>
</dbReference>
<dbReference type="InterPro" id="IPR004360">
    <property type="entry name" value="Glyas_Fos-R_dOase_dom"/>
</dbReference>
<evidence type="ECO:0000313" key="2">
    <source>
        <dbReference type="EMBL" id="SEJ82394.1"/>
    </source>
</evidence>
<feature type="domain" description="VOC" evidence="1">
    <location>
        <begin position="51"/>
        <end position="168"/>
    </location>
</feature>
<dbReference type="PROSITE" id="PS51257">
    <property type="entry name" value="PROKAR_LIPOPROTEIN"/>
    <property type="match status" value="1"/>
</dbReference>
<dbReference type="InterPro" id="IPR037523">
    <property type="entry name" value="VOC_core"/>
</dbReference>
<accession>A0A1H7BZE4</accession>
<dbReference type="SUPFAM" id="SSF54593">
    <property type="entry name" value="Glyoxalase/Bleomycin resistance protein/Dihydroxybiphenyl dioxygenase"/>
    <property type="match status" value="1"/>
</dbReference>
<dbReference type="InterPro" id="IPR052164">
    <property type="entry name" value="Anthracycline_SecMetBiosynth"/>
</dbReference>
<dbReference type="AlphaFoldDB" id="A0A1H7BZE4"/>
<gene>
    <name evidence="2" type="ORF">SAMN05192553_12014</name>
</gene>
<dbReference type="Gene3D" id="3.10.180.10">
    <property type="entry name" value="2,3-Dihydroxybiphenyl 1,2-Dioxygenase, domain 1"/>
    <property type="match status" value="1"/>
</dbReference>
<protein>
    <recommendedName>
        <fullName evidence="1">VOC domain-containing protein</fullName>
    </recommendedName>
</protein>
<organism evidence="2 3">
    <name type="scientific">Cyclobacterium xiamenense</name>
    <dbReference type="NCBI Taxonomy" id="1297121"/>
    <lineage>
        <taxon>Bacteria</taxon>
        <taxon>Pseudomonadati</taxon>
        <taxon>Bacteroidota</taxon>
        <taxon>Cytophagia</taxon>
        <taxon>Cytophagales</taxon>
        <taxon>Cyclobacteriaceae</taxon>
        <taxon>Cyclobacterium</taxon>
    </lineage>
</organism>
<dbReference type="STRING" id="1416801.SAMN05192553_12014"/>
<sequence>MKNGMLTKIIFIALIFGSCNSVSDKQKNMEEQKKQSDKALSQQDTIPKVTGIGGIFFFSENPEKTKEWYSENLGLEVNEWGSSFEFRNANRPNEINYLQWSPFKQGSEYFAPSKKEFMINYRVQNIEGLVKKLKDNGVTIIDSIETFDYGKFVHIMDAEGNKIELWEPIDRFFTEMGGKTTK</sequence>
<keyword evidence="3" id="KW-1185">Reference proteome</keyword>
<dbReference type="PANTHER" id="PTHR33993">
    <property type="entry name" value="GLYOXALASE-RELATED"/>
    <property type="match status" value="1"/>
</dbReference>
<name>A0A1H7BZE4_9BACT</name>
<dbReference type="Pfam" id="PF00903">
    <property type="entry name" value="Glyoxalase"/>
    <property type="match status" value="1"/>
</dbReference>